<dbReference type="PROSITE" id="PS50109">
    <property type="entry name" value="HIS_KIN"/>
    <property type="match status" value="1"/>
</dbReference>
<keyword evidence="9" id="KW-0805">Transcription regulation</keyword>
<evidence type="ECO:0000313" key="19">
    <source>
        <dbReference type="Proteomes" id="UP000306918"/>
    </source>
</evidence>
<evidence type="ECO:0000256" key="1">
    <source>
        <dbReference type="ARBA" id="ARBA00000085"/>
    </source>
</evidence>
<dbReference type="InterPro" id="IPR004358">
    <property type="entry name" value="Sig_transdc_His_kin-like_C"/>
</dbReference>
<dbReference type="PRINTS" id="PR00344">
    <property type="entry name" value="BCTRLSENSOR"/>
</dbReference>
<evidence type="ECO:0000256" key="6">
    <source>
        <dbReference type="ARBA" id="ARBA00022777"/>
    </source>
</evidence>
<evidence type="ECO:0000256" key="10">
    <source>
        <dbReference type="ARBA" id="ARBA00023125"/>
    </source>
</evidence>
<evidence type="ECO:0000256" key="13">
    <source>
        <dbReference type="SAM" id="Phobius"/>
    </source>
</evidence>
<keyword evidence="8" id="KW-0902">Two-component regulatory system</keyword>
<dbReference type="Pfam" id="PF07495">
    <property type="entry name" value="Y_Y_Y"/>
    <property type="match status" value="1"/>
</dbReference>
<keyword evidence="13" id="KW-0472">Membrane</keyword>
<feature type="modified residue" description="4-aspartylphosphate" evidence="12">
    <location>
        <position position="1170"/>
    </location>
</feature>
<dbReference type="Gene3D" id="1.10.10.60">
    <property type="entry name" value="Homeodomain-like"/>
    <property type="match status" value="2"/>
</dbReference>
<dbReference type="FunFam" id="3.30.565.10:FF:000037">
    <property type="entry name" value="Hybrid sensor histidine kinase/response regulator"/>
    <property type="match status" value="1"/>
</dbReference>
<dbReference type="SUPFAM" id="SSF63829">
    <property type="entry name" value="Calcium-dependent phosphotriesterase"/>
    <property type="match status" value="3"/>
</dbReference>
<dbReference type="EMBL" id="STFF01000001">
    <property type="protein sequence ID" value="THU41204.1"/>
    <property type="molecule type" value="Genomic_DNA"/>
</dbReference>
<evidence type="ECO:0000259" key="17">
    <source>
        <dbReference type="PROSITE" id="PS50110"/>
    </source>
</evidence>
<evidence type="ECO:0000259" key="15">
    <source>
        <dbReference type="PROSITE" id="PS01124"/>
    </source>
</evidence>
<evidence type="ECO:0000256" key="5">
    <source>
        <dbReference type="ARBA" id="ARBA00022741"/>
    </source>
</evidence>
<dbReference type="InterPro" id="IPR005467">
    <property type="entry name" value="His_kinase_dom"/>
</dbReference>
<dbReference type="InterPro" id="IPR015943">
    <property type="entry name" value="WD40/YVTN_repeat-like_dom_sf"/>
</dbReference>
<dbReference type="PROSITE" id="PS50110">
    <property type="entry name" value="RESPONSE_REGULATORY"/>
    <property type="match status" value="1"/>
</dbReference>
<dbReference type="CDD" id="cd00082">
    <property type="entry name" value="HisKA"/>
    <property type="match status" value="1"/>
</dbReference>
<dbReference type="Pfam" id="PF00072">
    <property type="entry name" value="Response_reg"/>
    <property type="match status" value="1"/>
</dbReference>
<dbReference type="PANTHER" id="PTHR43547:SF2">
    <property type="entry name" value="HYBRID SIGNAL TRANSDUCTION HISTIDINE KINASE C"/>
    <property type="match status" value="1"/>
</dbReference>
<keyword evidence="19" id="KW-1185">Reference proteome</keyword>
<feature type="transmembrane region" description="Helical" evidence="13">
    <location>
        <begin position="802"/>
        <end position="821"/>
    </location>
</feature>
<feature type="signal peptide" evidence="14">
    <location>
        <begin position="1"/>
        <end position="21"/>
    </location>
</feature>
<evidence type="ECO:0000256" key="11">
    <source>
        <dbReference type="ARBA" id="ARBA00023163"/>
    </source>
</evidence>
<keyword evidence="3 12" id="KW-0597">Phosphoprotein</keyword>
<dbReference type="SUPFAM" id="SSF46689">
    <property type="entry name" value="Homeodomain-like"/>
    <property type="match status" value="1"/>
</dbReference>
<evidence type="ECO:0000256" key="2">
    <source>
        <dbReference type="ARBA" id="ARBA00012438"/>
    </source>
</evidence>
<dbReference type="InterPro" id="IPR003661">
    <property type="entry name" value="HisK_dim/P_dom"/>
</dbReference>
<dbReference type="GO" id="GO:0005524">
    <property type="term" value="F:ATP binding"/>
    <property type="evidence" value="ECO:0007669"/>
    <property type="project" value="UniProtKB-KW"/>
</dbReference>
<dbReference type="PANTHER" id="PTHR43547">
    <property type="entry name" value="TWO-COMPONENT HISTIDINE KINASE"/>
    <property type="match status" value="1"/>
</dbReference>
<dbReference type="Gene3D" id="3.40.50.2300">
    <property type="match status" value="1"/>
</dbReference>
<dbReference type="Gene3D" id="2.60.40.10">
    <property type="entry name" value="Immunoglobulins"/>
    <property type="match status" value="1"/>
</dbReference>
<protein>
    <recommendedName>
        <fullName evidence="2">histidine kinase</fullName>
        <ecNumber evidence="2">2.7.13.3</ecNumber>
    </recommendedName>
</protein>
<feature type="chain" id="PRO_5020458971" description="histidine kinase" evidence="14">
    <location>
        <begin position="22"/>
        <end position="1375"/>
    </location>
</feature>
<dbReference type="CDD" id="cd17574">
    <property type="entry name" value="REC_OmpR"/>
    <property type="match status" value="1"/>
</dbReference>
<comment type="catalytic activity">
    <reaction evidence="1">
        <text>ATP + protein L-histidine = ADP + protein N-phospho-L-histidine.</text>
        <dbReference type="EC" id="2.7.13.3"/>
    </reaction>
</comment>
<dbReference type="CDD" id="cd00146">
    <property type="entry name" value="PKD"/>
    <property type="match status" value="1"/>
</dbReference>
<dbReference type="Gene3D" id="1.10.287.130">
    <property type="match status" value="1"/>
</dbReference>
<dbReference type="InterPro" id="IPR036890">
    <property type="entry name" value="HATPase_C_sf"/>
</dbReference>
<proteinExistence type="predicted"/>
<keyword evidence="4" id="KW-0808">Transferase</keyword>
<name>A0A4S8I307_9BACT</name>
<evidence type="ECO:0000256" key="14">
    <source>
        <dbReference type="SAM" id="SignalP"/>
    </source>
</evidence>
<dbReference type="SUPFAM" id="SSF55874">
    <property type="entry name" value="ATPase domain of HSP90 chaperone/DNA topoisomerase II/histidine kinase"/>
    <property type="match status" value="1"/>
</dbReference>
<evidence type="ECO:0000256" key="12">
    <source>
        <dbReference type="PROSITE-ProRule" id="PRU00169"/>
    </source>
</evidence>
<evidence type="ECO:0000256" key="7">
    <source>
        <dbReference type="ARBA" id="ARBA00022840"/>
    </source>
</evidence>
<dbReference type="FunFam" id="1.10.287.130:FF:000045">
    <property type="entry name" value="Two-component system sensor histidine kinase/response regulator"/>
    <property type="match status" value="1"/>
</dbReference>
<dbReference type="SMART" id="SM00387">
    <property type="entry name" value="HATPase_c"/>
    <property type="match status" value="1"/>
</dbReference>
<dbReference type="SUPFAM" id="SSF47384">
    <property type="entry name" value="Homodimeric domain of signal transducing histidine kinase"/>
    <property type="match status" value="1"/>
</dbReference>
<dbReference type="SMART" id="SM00388">
    <property type="entry name" value="HisKA"/>
    <property type="match status" value="1"/>
</dbReference>
<evidence type="ECO:0000259" key="16">
    <source>
        <dbReference type="PROSITE" id="PS50109"/>
    </source>
</evidence>
<dbReference type="OrthoDB" id="1489484at2"/>
<dbReference type="SUPFAM" id="SSF52172">
    <property type="entry name" value="CheY-like"/>
    <property type="match status" value="1"/>
</dbReference>
<organism evidence="18 19">
    <name type="scientific">Niastella caeni</name>
    <dbReference type="NCBI Taxonomy" id="2569763"/>
    <lineage>
        <taxon>Bacteria</taxon>
        <taxon>Pseudomonadati</taxon>
        <taxon>Bacteroidota</taxon>
        <taxon>Chitinophagia</taxon>
        <taxon>Chitinophagales</taxon>
        <taxon>Chitinophagaceae</taxon>
        <taxon>Niastella</taxon>
    </lineage>
</organism>
<dbReference type="GO" id="GO:0000155">
    <property type="term" value="F:phosphorelay sensor kinase activity"/>
    <property type="evidence" value="ECO:0007669"/>
    <property type="project" value="InterPro"/>
</dbReference>
<dbReference type="InterPro" id="IPR003594">
    <property type="entry name" value="HATPase_dom"/>
</dbReference>
<dbReference type="Pfam" id="PF00512">
    <property type="entry name" value="HisKA"/>
    <property type="match status" value="1"/>
</dbReference>
<dbReference type="Proteomes" id="UP000306918">
    <property type="component" value="Unassembled WGS sequence"/>
</dbReference>
<keyword evidence="6" id="KW-0418">Kinase</keyword>
<dbReference type="InterPro" id="IPR001789">
    <property type="entry name" value="Sig_transdc_resp-reg_receiver"/>
</dbReference>
<dbReference type="InterPro" id="IPR018062">
    <property type="entry name" value="HTH_AraC-typ_CS"/>
</dbReference>
<dbReference type="InterPro" id="IPR011110">
    <property type="entry name" value="Reg_prop"/>
</dbReference>
<evidence type="ECO:0000256" key="9">
    <source>
        <dbReference type="ARBA" id="ARBA00023015"/>
    </source>
</evidence>
<dbReference type="GO" id="GO:0043565">
    <property type="term" value="F:sequence-specific DNA binding"/>
    <property type="evidence" value="ECO:0007669"/>
    <property type="project" value="InterPro"/>
</dbReference>
<dbReference type="SMART" id="SM00342">
    <property type="entry name" value="HTH_ARAC"/>
    <property type="match status" value="1"/>
</dbReference>
<keyword evidence="7" id="KW-0067">ATP-binding</keyword>
<dbReference type="InterPro" id="IPR011123">
    <property type="entry name" value="Y_Y_Y"/>
</dbReference>
<dbReference type="Pfam" id="PF12833">
    <property type="entry name" value="HTH_18"/>
    <property type="match status" value="1"/>
</dbReference>
<dbReference type="InterPro" id="IPR009057">
    <property type="entry name" value="Homeodomain-like_sf"/>
</dbReference>
<feature type="domain" description="Response regulatory" evidence="17">
    <location>
        <begin position="1122"/>
        <end position="1237"/>
    </location>
</feature>
<keyword evidence="11" id="KW-0804">Transcription</keyword>
<feature type="domain" description="HTH araC/xylS-type" evidence="15">
    <location>
        <begin position="1269"/>
        <end position="1368"/>
    </location>
</feature>
<keyword evidence="13" id="KW-1133">Transmembrane helix</keyword>
<dbReference type="EC" id="2.7.13.3" evidence="2"/>
<comment type="caution">
    <text evidence="18">The sequence shown here is derived from an EMBL/GenBank/DDBJ whole genome shotgun (WGS) entry which is preliminary data.</text>
</comment>
<dbReference type="Gene3D" id="2.130.10.10">
    <property type="entry name" value="YVTN repeat-like/Quinoprotein amine dehydrogenase"/>
    <property type="match status" value="3"/>
</dbReference>
<accession>A0A4S8I307</accession>
<keyword evidence="13" id="KW-0812">Transmembrane</keyword>
<evidence type="ECO:0000256" key="4">
    <source>
        <dbReference type="ARBA" id="ARBA00022679"/>
    </source>
</evidence>
<dbReference type="GO" id="GO:0003700">
    <property type="term" value="F:DNA-binding transcription factor activity"/>
    <property type="evidence" value="ECO:0007669"/>
    <property type="project" value="InterPro"/>
</dbReference>
<sequence>MFKYKYIALCFFLLIVQPGWAQSKLINFTSISVKDGLLSNTVNAIIKDHYGLMWFATDDGLNKFDGAHFTVYRHIHGDTTSLRANEILALHEDKAGNLWIGTSGGGISLYDRKKDAFIHFPVNAATPQLPPNAVIRGISSDASGKVWVAQFENLFMIDPVTRHTSKINLETGTNSTPTKKVLTSVFVDSKQQVWIATTKGLYQYVRSTNSVKHFMHKDTGRLSPGINDVRAIAEDRNGNILIGTSTGLCSLLPDGSGFAQYTHASGNLSTLNSNEIYCIVPDGDGQLWIGASEGLYILNTQTQAVIHFKPEAGNIHSLTSKVIRCVYIDKQGSYWLGTFQGGINKYDKALNLFALKPGIAFYKNGRSSSNVSAFAENRNGNVFIGTDGGGLFEFNRKTEQLLPVDLRLPVNSNRPLSILTMEQTRLNELYLGTYAQGLIILNPATGTQKQLVKGPGHGNLSSNDIFCIKEDSKGNVWVGTNGQGVNVLKDHKVIAKYTPGPDAGNGMTLPINGYIRTIEEDLDGNIWIGSHGGGIAVYHPGNGQWTTYTQNNSRLPSDKVQVVLCDSKGDIWVGTFGEGLGLLNKKNNQFTTYSEKDGLQNATIYQIVEDLNGQIWFSTNTGISAFDPASKKVRNYTHHNGLQNSNFVHTSGMRLSDGELIFGGLQGFNYFNPAKLTINRNVPVVLLTELRISNKTVVAGNEAPIREHISVAQNIRLEYKQNFALSFVALNFTIPKQNHYAYKLEGFEKDWNYTGTVNTASYTNLDPGEYTFRVKASNNDGVWSTNDTIIKIYVHPPFWRTIYAYLFYLVAIGGLLLYSRYRGITRIRKKFALEQERQEVKRVQELDRLKIKFLTNLSHDFRTPISLIMGPVDQLITGEKANDRLEKLNMVKRNARRLLNLVNQLLDFRKMEEHELKLQLTNGDFVSFIKEVTDSFRDFAERKHIHFSFSTGITKLDALFDQDKMERILFNLLSNAFKFTLEGGSVTVDLQEMENFSGGNDKWVSIKVIDSGVGIPKDKKDQIFDRFFQTNTNTAVLNQGTGIGLSITKEFIKMHGGTIEVQSEPGQGSAFIIQMPLKPVMEDANKQLPVLPEAESFHDDPGLTENTIAVAASPGNTFGMPLVLLVEDNEDFRFYLKDNLRNNYKVLEAANGKEGWQKALAHHPQLIVSDISMPEMDGIDLVQKLKADKRTSHIPVILLTALTAEEQQIAGLETGANDYITKPFNFEVLNARIRNLLLLNNTLKSTYTRQIKVLSPEVNIESADEKLLHTIVTYLEENLANSELSVERLSKEVGMSRSSLYNKLLELTGQTPIEYISSYRLNRAASLLEKSDLTVSEIAYQVGFSTPNYFSKLFRKKFNMLPSEYIAKMRKGNPR</sequence>
<reference evidence="18 19" key="1">
    <citation type="submission" date="2019-04" db="EMBL/GenBank/DDBJ databases">
        <title>Niastella caeni sp. nov., isolated from activated sludge.</title>
        <authorList>
            <person name="Sheng M."/>
        </authorList>
    </citation>
    <scope>NUCLEOTIDE SEQUENCE [LARGE SCALE GENOMIC DNA]</scope>
    <source>
        <strain evidence="18 19">HX-2-15</strain>
    </source>
</reference>
<keyword evidence="10" id="KW-0238">DNA-binding</keyword>
<dbReference type="PROSITE" id="PS01124">
    <property type="entry name" value="HTH_ARAC_FAMILY_2"/>
    <property type="match status" value="1"/>
</dbReference>
<dbReference type="InterPro" id="IPR011006">
    <property type="entry name" value="CheY-like_superfamily"/>
</dbReference>
<dbReference type="Pfam" id="PF02518">
    <property type="entry name" value="HATPase_c"/>
    <property type="match status" value="1"/>
</dbReference>
<evidence type="ECO:0000256" key="3">
    <source>
        <dbReference type="ARBA" id="ARBA00022553"/>
    </source>
</evidence>
<evidence type="ECO:0000256" key="8">
    <source>
        <dbReference type="ARBA" id="ARBA00023012"/>
    </source>
</evidence>
<dbReference type="SMART" id="SM00448">
    <property type="entry name" value="REC"/>
    <property type="match status" value="1"/>
</dbReference>
<evidence type="ECO:0000313" key="18">
    <source>
        <dbReference type="EMBL" id="THU41204.1"/>
    </source>
</evidence>
<dbReference type="PROSITE" id="PS00041">
    <property type="entry name" value="HTH_ARAC_FAMILY_1"/>
    <property type="match status" value="1"/>
</dbReference>
<dbReference type="Gene3D" id="3.30.565.10">
    <property type="entry name" value="Histidine kinase-like ATPase, C-terminal domain"/>
    <property type="match status" value="1"/>
</dbReference>
<dbReference type="InterPro" id="IPR013783">
    <property type="entry name" value="Ig-like_fold"/>
</dbReference>
<keyword evidence="5" id="KW-0547">Nucleotide-binding</keyword>
<dbReference type="InterPro" id="IPR036097">
    <property type="entry name" value="HisK_dim/P_sf"/>
</dbReference>
<dbReference type="FunFam" id="2.60.40.10:FF:000791">
    <property type="entry name" value="Two-component system sensor histidine kinase/response regulator"/>
    <property type="match status" value="1"/>
</dbReference>
<keyword evidence="14" id="KW-0732">Signal</keyword>
<dbReference type="InterPro" id="IPR018060">
    <property type="entry name" value="HTH_AraC"/>
</dbReference>
<dbReference type="Pfam" id="PF07494">
    <property type="entry name" value="Reg_prop"/>
    <property type="match status" value="7"/>
</dbReference>
<dbReference type="RefSeq" id="WP_136575694.1">
    <property type="nucleotide sequence ID" value="NZ_STFF01000001.1"/>
</dbReference>
<gene>
    <name evidence="18" type="ORF">FAM09_03570</name>
</gene>
<feature type="domain" description="Histidine kinase" evidence="16">
    <location>
        <begin position="856"/>
        <end position="1079"/>
    </location>
</feature>